<dbReference type="SUPFAM" id="SSF52507">
    <property type="entry name" value="Homo-oligomeric flavin-containing Cys decarboxylases, HFCD"/>
    <property type="match status" value="1"/>
</dbReference>
<dbReference type="GO" id="GO:0016829">
    <property type="term" value="F:lyase activity"/>
    <property type="evidence" value="ECO:0007669"/>
    <property type="project" value="UniProtKB-KW"/>
</dbReference>
<keyword evidence="7" id="KW-0456">Lyase</keyword>
<accession>A0A0M6WL12</accession>
<comment type="similarity">
    <text evidence="5">Belongs to the UbiX/PAD1 family.</text>
</comment>
<evidence type="ECO:0000256" key="5">
    <source>
        <dbReference type="HAMAP-Rule" id="MF_01984"/>
    </source>
</evidence>
<reference evidence="8 10" key="3">
    <citation type="submission" date="2018-08" db="EMBL/GenBank/DDBJ databases">
        <title>A genome reference for cultivated species of the human gut microbiota.</title>
        <authorList>
            <person name="Zou Y."/>
            <person name="Xue W."/>
            <person name="Luo G."/>
        </authorList>
    </citation>
    <scope>NUCLEOTIDE SEQUENCE [LARGE SCALE GENOMIC DNA]</scope>
    <source>
        <strain evidence="8 10">AM27-11</strain>
    </source>
</reference>
<feature type="binding site" evidence="5">
    <location>
        <begin position="88"/>
        <end position="91"/>
    </location>
    <ligand>
        <name>FMN</name>
        <dbReference type="ChEBI" id="CHEBI:58210"/>
    </ligand>
</feature>
<dbReference type="EMBL" id="CVRS01000067">
    <property type="protein sequence ID" value="CRL37039.1"/>
    <property type="molecule type" value="Genomic_DNA"/>
</dbReference>
<dbReference type="AlphaFoldDB" id="A0A0M6WL12"/>
<feature type="binding site" evidence="5">
    <location>
        <position position="153"/>
    </location>
    <ligand>
        <name>dimethylallyl phosphate</name>
        <dbReference type="ChEBI" id="CHEBI:88052"/>
    </ligand>
</feature>
<keyword evidence="2 5" id="KW-0285">Flavoprotein</keyword>
<evidence type="ECO:0000313" key="8">
    <source>
        <dbReference type="EMBL" id="RHE90912.1"/>
    </source>
</evidence>
<feature type="binding site" evidence="5">
    <location>
        <position position="123"/>
    </location>
    <ligand>
        <name>FMN</name>
        <dbReference type="ChEBI" id="CHEBI:58210"/>
    </ligand>
</feature>
<feature type="binding site" evidence="5">
    <location>
        <position position="37"/>
    </location>
    <ligand>
        <name>FMN</name>
        <dbReference type="ChEBI" id="CHEBI:58210"/>
    </ligand>
</feature>
<feature type="domain" description="Flavoprotein" evidence="6">
    <location>
        <begin position="2"/>
        <end position="171"/>
    </location>
</feature>
<dbReference type="InterPro" id="IPR004507">
    <property type="entry name" value="UbiX-like"/>
</dbReference>
<dbReference type="InterPro" id="IPR003382">
    <property type="entry name" value="Flavoprotein"/>
</dbReference>
<reference evidence="9" key="1">
    <citation type="submission" date="2015-05" db="EMBL/GenBank/DDBJ databases">
        <authorList>
            <consortium name="Pathogen Informatics"/>
        </authorList>
    </citation>
    <scope>NUCLEOTIDE SEQUENCE [LARGE SCALE GENOMIC DNA]</scope>
    <source>
        <strain evidence="9">L1-83</strain>
    </source>
</reference>
<protein>
    <recommendedName>
        <fullName evidence="5">Flavin prenyltransferase UbiX</fullName>
        <ecNumber evidence="5">2.5.1.129</ecNumber>
    </recommendedName>
</protein>
<dbReference type="NCBIfam" id="NF004685">
    <property type="entry name" value="PRK06029.1"/>
    <property type="match status" value="1"/>
</dbReference>
<comment type="function">
    <text evidence="5">Flavin prenyltransferase that catalyzes the synthesis of the prenylated FMN cofactor (prenyl-FMN) for 4-hydroxy-3-polyprenylbenzoic acid decarboxylase UbiD. The prenyltransferase is metal-independent and links a dimethylallyl moiety from dimethylallyl monophosphate (DMAP) to the flavin N5 and C6 atoms of FMN.</text>
</comment>
<dbReference type="Proteomes" id="UP000049828">
    <property type="component" value="Unassembled WGS sequence"/>
</dbReference>
<feature type="binding site" evidence="5">
    <location>
        <begin position="10"/>
        <end position="12"/>
    </location>
    <ligand>
        <name>FMN</name>
        <dbReference type="ChEBI" id="CHEBI:58210"/>
    </ligand>
</feature>
<comment type="caution">
    <text evidence="5">Lacks conserved residue(s) required for the propagation of feature annotation.</text>
</comment>
<evidence type="ECO:0000256" key="3">
    <source>
        <dbReference type="ARBA" id="ARBA00022643"/>
    </source>
</evidence>
<dbReference type="EMBL" id="QSKW01000045">
    <property type="protein sequence ID" value="RHE90912.1"/>
    <property type="molecule type" value="Genomic_DNA"/>
</dbReference>
<feature type="binding site" evidence="5">
    <location>
        <position position="169"/>
    </location>
    <ligand>
        <name>dimethylallyl phosphate</name>
        <dbReference type="ChEBI" id="CHEBI:88052"/>
    </ligand>
</feature>
<keyword evidence="4 5" id="KW-0808">Transferase</keyword>
<evidence type="ECO:0000259" key="6">
    <source>
        <dbReference type="Pfam" id="PF02441"/>
    </source>
</evidence>
<reference evidence="7" key="2">
    <citation type="submission" date="2015-05" db="EMBL/GenBank/DDBJ databases">
        <authorList>
            <person name="Wang D.B."/>
            <person name="Wang M."/>
        </authorList>
    </citation>
    <scope>NUCLEOTIDE SEQUENCE [LARGE SCALE GENOMIC DNA]</scope>
    <source>
        <strain evidence="7">L1-83</strain>
    </source>
</reference>
<comment type="catalytic activity">
    <reaction evidence="5">
        <text>dimethylallyl phosphate + FMNH2 = prenylated FMNH2 + phosphate</text>
        <dbReference type="Rhea" id="RHEA:37743"/>
        <dbReference type="ChEBI" id="CHEBI:43474"/>
        <dbReference type="ChEBI" id="CHEBI:57618"/>
        <dbReference type="ChEBI" id="CHEBI:87467"/>
        <dbReference type="ChEBI" id="CHEBI:88052"/>
        <dbReference type="EC" id="2.5.1.129"/>
    </reaction>
</comment>
<dbReference type="GO" id="GO:0106141">
    <property type="term" value="F:flavin prenyltransferase activity"/>
    <property type="evidence" value="ECO:0007669"/>
    <property type="project" value="UniProtKB-EC"/>
</dbReference>
<dbReference type="RefSeq" id="WP_055039505.1">
    <property type="nucleotide sequence ID" value="NZ_CVRS01000067.1"/>
</dbReference>
<evidence type="ECO:0000313" key="7">
    <source>
        <dbReference type="EMBL" id="CRL37039.1"/>
    </source>
</evidence>
<dbReference type="Proteomes" id="UP000286271">
    <property type="component" value="Unassembled WGS sequence"/>
</dbReference>
<dbReference type="Gene3D" id="3.40.50.1950">
    <property type="entry name" value="Flavin prenyltransferase-like"/>
    <property type="match status" value="1"/>
</dbReference>
<keyword evidence="9" id="KW-1185">Reference proteome</keyword>
<dbReference type="HAMAP" id="MF_01984">
    <property type="entry name" value="ubiX_pad"/>
    <property type="match status" value="1"/>
</dbReference>
<proteinExistence type="inferred from homology"/>
<dbReference type="OrthoDB" id="9781577at2"/>
<organism evidence="7 9">
    <name type="scientific">Roseburia inulinivorans</name>
    <dbReference type="NCBI Taxonomy" id="360807"/>
    <lineage>
        <taxon>Bacteria</taxon>
        <taxon>Bacillati</taxon>
        <taxon>Bacillota</taxon>
        <taxon>Clostridia</taxon>
        <taxon>Lachnospirales</taxon>
        <taxon>Lachnospiraceae</taxon>
        <taxon>Roseburia</taxon>
    </lineage>
</organism>
<evidence type="ECO:0000256" key="2">
    <source>
        <dbReference type="ARBA" id="ARBA00022630"/>
    </source>
</evidence>
<keyword evidence="3 5" id="KW-0288">FMN</keyword>
<name>A0A0M6WL12_9FIRM</name>
<evidence type="ECO:0000313" key="9">
    <source>
        <dbReference type="Proteomes" id="UP000049828"/>
    </source>
</evidence>
<dbReference type="NCBIfam" id="TIGR00421">
    <property type="entry name" value="ubiX_pad"/>
    <property type="match status" value="1"/>
</dbReference>
<evidence type="ECO:0000256" key="1">
    <source>
        <dbReference type="ARBA" id="ARBA00022602"/>
    </source>
</evidence>
<gene>
    <name evidence="5" type="primary">ubiX</name>
    <name evidence="8" type="ORF">DW707_17060</name>
    <name evidence="7" type="ORF">RIL183_02821</name>
</gene>
<sequence>MKRILVGISGASGAPIAIRLLQRLKESYDVETHLIMSDSACLTIEQETEYSVQQVKSLADIVYDIREIGAGPASGSFQIDEMIIVPCSMKTAAGIAGGYSDNLLLRAADVMLKEGRPLFLVARESPLSPIHLRNLQELGMIGVRIIPPMVSYYQGYKTIEEWTNNFVERLLEKLEIQNNVKAWDGM</sequence>
<keyword evidence="1 5" id="KW-0637">Prenyltransferase</keyword>
<dbReference type="Pfam" id="PF02441">
    <property type="entry name" value="Flavoprotein"/>
    <property type="match status" value="1"/>
</dbReference>
<dbReference type="EC" id="2.5.1.129" evidence="5"/>
<evidence type="ECO:0000313" key="10">
    <source>
        <dbReference type="Proteomes" id="UP000286271"/>
    </source>
</evidence>
<dbReference type="InterPro" id="IPR036551">
    <property type="entry name" value="Flavin_trans-like"/>
</dbReference>
<evidence type="ECO:0000256" key="4">
    <source>
        <dbReference type="ARBA" id="ARBA00022679"/>
    </source>
</evidence>